<organism evidence="1 2">
    <name type="scientific">Symbiodinium natans</name>
    <dbReference type="NCBI Taxonomy" id="878477"/>
    <lineage>
        <taxon>Eukaryota</taxon>
        <taxon>Sar</taxon>
        <taxon>Alveolata</taxon>
        <taxon>Dinophyceae</taxon>
        <taxon>Suessiales</taxon>
        <taxon>Symbiodiniaceae</taxon>
        <taxon>Symbiodinium</taxon>
    </lineage>
</organism>
<sequence length="678" mass="71480">MGPTWVSADGGKVFQTLGQCCAERSRRELVAKAGEIGETEDAEEAWKQASVTLWSLALSAYDTNFDPKEGTVLPVMTLAVDLRLQKIAGATSTWTSGGEEAAKASLDKAREAKDSAKEAQALLNLASVQASAWASAKSTTALRPIGDVLQSALALFEKDKDHNGEAVACNMLANFYVLVGQAKDAVRAVKQGLAACSSRGGSRLHEVPLLHTLMAASFLRNDPDEALRASQEVAQICREAKEAKTSAVLSLADACTAQAHLANDEQGQAQRLVEAALKASRDAKDADGEILALGTLQEIAFAIGKPVSALKAAQDLLEKERRRGIKEAIARAQLLVSASDTTAASSSDLAQQAKEQYASLKDKVGESLASVSLARAFLTLAKITEATKTAKEAMASFQAIQSEVGQGFASCLLALLQVRQEDPVAAERLAREALGLFQEGRHRVGQVLAELLVRKSQQLREKPAECKLVIDDFSVAHVEISGVCTPKSLEEVLNALHQARCKDGVKAVVLLLQGAKGPVNPAGPGFGGWASPQKQAVASGTFLLGLRTLGLPCVAACCGKVAGPAWGLVLAADYRLASATSSFILPIWGPPECFGDLVGHTVAMQLCYNQGPVNALTMLEYGVIHQCQRGDEDTKKAAAEVARRIASTPALACHQATAMLSPAIEKYASIVARGGLRA</sequence>
<dbReference type="PANTHER" id="PTHR10098">
    <property type="entry name" value="RAPSYN-RELATED"/>
    <property type="match status" value="1"/>
</dbReference>
<dbReference type="InterPro" id="IPR029045">
    <property type="entry name" value="ClpP/crotonase-like_dom_sf"/>
</dbReference>
<dbReference type="InterPro" id="IPR001753">
    <property type="entry name" value="Enoyl-CoA_hydra/iso"/>
</dbReference>
<name>A0A812SU39_9DINO</name>
<comment type="caution">
    <text evidence="1">The sequence shown here is derived from an EMBL/GenBank/DDBJ whole genome shotgun (WGS) entry which is preliminary data.</text>
</comment>
<gene>
    <name evidence="1" type="ORF">SNAT2548_LOCUS27505</name>
</gene>
<keyword evidence="2" id="KW-1185">Reference proteome</keyword>
<dbReference type="SUPFAM" id="SSF52096">
    <property type="entry name" value="ClpP/crotonase"/>
    <property type="match status" value="1"/>
</dbReference>
<evidence type="ECO:0000313" key="1">
    <source>
        <dbReference type="EMBL" id="CAE7490538.1"/>
    </source>
</evidence>
<protein>
    <submittedName>
        <fullName evidence="1">Uncharacterized protein</fullName>
    </submittedName>
</protein>
<dbReference type="Proteomes" id="UP000604046">
    <property type="component" value="Unassembled WGS sequence"/>
</dbReference>
<dbReference type="EMBL" id="CAJNDS010002474">
    <property type="protein sequence ID" value="CAE7490538.1"/>
    <property type="molecule type" value="Genomic_DNA"/>
</dbReference>
<dbReference type="Gene3D" id="3.90.226.10">
    <property type="entry name" value="2-enoyl-CoA Hydratase, Chain A, domain 1"/>
    <property type="match status" value="1"/>
</dbReference>
<dbReference type="SUPFAM" id="SSF48452">
    <property type="entry name" value="TPR-like"/>
    <property type="match status" value="2"/>
</dbReference>
<dbReference type="Pfam" id="PF00378">
    <property type="entry name" value="ECH_1"/>
    <property type="match status" value="1"/>
</dbReference>
<dbReference type="OrthoDB" id="439421at2759"/>
<dbReference type="AlphaFoldDB" id="A0A812SU39"/>
<reference evidence="1" key="1">
    <citation type="submission" date="2021-02" db="EMBL/GenBank/DDBJ databases">
        <authorList>
            <person name="Dougan E. K."/>
            <person name="Rhodes N."/>
            <person name="Thang M."/>
            <person name="Chan C."/>
        </authorList>
    </citation>
    <scope>NUCLEOTIDE SEQUENCE</scope>
</reference>
<accession>A0A812SU39</accession>
<dbReference type="PANTHER" id="PTHR10098:SF108">
    <property type="entry name" value="TETRATRICOPEPTIDE REPEAT PROTEIN 28"/>
    <property type="match status" value="1"/>
</dbReference>
<evidence type="ECO:0000313" key="2">
    <source>
        <dbReference type="Proteomes" id="UP000604046"/>
    </source>
</evidence>
<dbReference type="InterPro" id="IPR011990">
    <property type="entry name" value="TPR-like_helical_dom_sf"/>
</dbReference>
<dbReference type="Gene3D" id="1.25.40.10">
    <property type="entry name" value="Tetratricopeptide repeat domain"/>
    <property type="match status" value="2"/>
</dbReference>
<proteinExistence type="predicted"/>